<sequence>MFFGYKVAKLEGPLDATFLSASLQTLTTEGVRIAYWFVEPTDDAANAAAKELGGVLVDEKITFAREVNNDLSQPELNEWEAMVSYINRDYLPVLDLALQSGEYSRFKSDPHFKNCEFERLYSEWIRKSVSGELAFEVLVFESEGKPSGLITLENRGEYGNIGLLSVDRVFRRQGIATKLVQEALIIFRNKGITVVKVPTQLQNEAACAFYQKLGFTEENSVNIYHFWLYEK</sequence>
<proteinExistence type="predicted"/>
<dbReference type="PANTHER" id="PTHR43877">
    <property type="entry name" value="AMINOALKYLPHOSPHONATE N-ACETYLTRANSFERASE-RELATED-RELATED"/>
    <property type="match status" value="1"/>
</dbReference>
<dbReference type="GO" id="GO:0016747">
    <property type="term" value="F:acyltransferase activity, transferring groups other than amino-acyl groups"/>
    <property type="evidence" value="ECO:0007669"/>
    <property type="project" value="InterPro"/>
</dbReference>
<dbReference type="Proteomes" id="UP000178870">
    <property type="component" value="Unassembled WGS sequence"/>
</dbReference>
<dbReference type="Gene3D" id="3.40.630.30">
    <property type="match status" value="1"/>
</dbReference>
<organism evidence="4 5">
    <name type="scientific">Candidatus Woesebacteria bacterium RIFCSPHIGHO2_01_FULL_44_21</name>
    <dbReference type="NCBI Taxonomy" id="1802503"/>
    <lineage>
        <taxon>Bacteria</taxon>
        <taxon>Candidatus Woeseibacteriota</taxon>
    </lineage>
</organism>
<evidence type="ECO:0000259" key="3">
    <source>
        <dbReference type="PROSITE" id="PS51186"/>
    </source>
</evidence>
<keyword evidence="1" id="KW-0808">Transferase</keyword>
<dbReference type="Pfam" id="PF00583">
    <property type="entry name" value="Acetyltransf_1"/>
    <property type="match status" value="1"/>
</dbReference>
<evidence type="ECO:0000256" key="1">
    <source>
        <dbReference type="ARBA" id="ARBA00022679"/>
    </source>
</evidence>
<accession>A0A1F7YVQ7</accession>
<evidence type="ECO:0000313" key="4">
    <source>
        <dbReference type="EMBL" id="OGM31310.1"/>
    </source>
</evidence>
<dbReference type="SUPFAM" id="SSF55729">
    <property type="entry name" value="Acyl-CoA N-acyltransferases (Nat)"/>
    <property type="match status" value="1"/>
</dbReference>
<name>A0A1F7YVQ7_9BACT</name>
<dbReference type="CDD" id="cd04301">
    <property type="entry name" value="NAT_SF"/>
    <property type="match status" value="1"/>
</dbReference>
<evidence type="ECO:0000256" key="2">
    <source>
        <dbReference type="ARBA" id="ARBA00023315"/>
    </source>
</evidence>
<evidence type="ECO:0000313" key="5">
    <source>
        <dbReference type="Proteomes" id="UP000178870"/>
    </source>
</evidence>
<dbReference type="InterPro" id="IPR016181">
    <property type="entry name" value="Acyl_CoA_acyltransferase"/>
</dbReference>
<gene>
    <name evidence="4" type="ORF">A2803_03905</name>
</gene>
<dbReference type="InterPro" id="IPR000182">
    <property type="entry name" value="GNAT_dom"/>
</dbReference>
<dbReference type="InterPro" id="IPR050832">
    <property type="entry name" value="Bact_Acetyltransf"/>
</dbReference>
<dbReference type="AlphaFoldDB" id="A0A1F7YVQ7"/>
<dbReference type="EMBL" id="MGGP01000028">
    <property type="protein sequence ID" value="OGM31310.1"/>
    <property type="molecule type" value="Genomic_DNA"/>
</dbReference>
<dbReference type="PROSITE" id="PS51186">
    <property type="entry name" value="GNAT"/>
    <property type="match status" value="1"/>
</dbReference>
<reference evidence="4 5" key="1">
    <citation type="journal article" date="2016" name="Nat. Commun.">
        <title>Thousands of microbial genomes shed light on interconnected biogeochemical processes in an aquifer system.</title>
        <authorList>
            <person name="Anantharaman K."/>
            <person name="Brown C.T."/>
            <person name="Hug L.A."/>
            <person name="Sharon I."/>
            <person name="Castelle C.J."/>
            <person name="Probst A.J."/>
            <person name="Thomas B.C."/>
            <person name="Singh A."/>
            <person name="Wilkins M.J."/>
            <person name="Karaoz U."/>
            <person name="Brodie E.L."/>
            <person name="Williams K.H."/>
            <person name="Hubbard S.S."/>
            <person name="Banfield J.F."/>
        </authorList>
    </citation>
    <scope>NUCLEOTIDE SEQUENCE [LARGE SCALE GENOMIC DNA]</scope>
</reference>
<protein>
    <recommendedName>
        <fullName evidence="3">N-acetyltransferase domain-containing protein</fullName>
    </recommendedName>
</protein>
<feature type="domain" description="N-acetyltransferase" evidence="3">
    <location>
        <begin position="81"/>
        <end position="231"/>
    </location>
</feature>
<dbReference type="PANTHER" id="PTHR43877:SF2">
    <property type="entry name" value="AMINOALKYLPHOSPHONATE N-ACETYLTRANSFERASE-RELATED"/>
    <property type="match status" value="1"/>
</dbReference>
<keyword evidence="2" id="KW-0012">Acyltransferase</keyword>
<comment type="caution">
    <text evidence="4">The sequence shown here is derived from an EMBL/GenBank/DDBJ whole genome shotgun (WGS) entry which is preliminary data.</text>
</comment>